<dbReference type="SUPFAM" id="SSF57850">
    <property type="entry name" value="RING/U-box"/>
    <property type="match status" value="1"/>
</dbReference>
<evidence type="ECO:0000313" key="3">
    <source>
        <dbReference type="Proteomes" id="UP001218188"/>
    </source>
</evidence>
<name>A0AAD6S9L6_9AGAR</name>
<sequence length="178" mass="20018">MHESASACRCTIGSTDGTETTEKVDTGYELEKLRLRVVEIRTELRLAHDLNQTLVSSMKDREAWTKANNGHIQESLECHVCLTTLYQPDVFCLINWFETATKKKKMFTCPGCRGIVYTAPVKNIALRNLLSTLVEISAVEPVAKKLDPETPDPYSKFFFDDTEMGETDSDEDDSDTIG</sequence>
<dbReference type="InterPro" id="IPR013083">
    <property type="entry name" value="Znf_RING/FYVE/PHD"/>
</dbReference>
<evidence type="ECO:0000313" key="2">
    <source>
        <dbReference type="EMBL" id="KAJ7023776.1"/>
    </source>
</evidence>
<proteinExistence type="predicted"/>
<dbReference type="Proteomes" id="UP001218188">
    <property type="component" value="Unassembled WGS sequence"/>
</dbReference>
<evidence type="ECO:0000256" key="1">
    <source>
        <dbReference type="SAM" id="MobiDB-lite"/>
    </source>
</evidence>
<dbReference type="Gene3D" id="3.30.40.10">
    <property type="entry name" value="Zinc/RING finger domain, C3HC4 (zinc finger)"/>
    <property type="match status" value="1"/>
</dbReference>
<keyword evidence="3" id="KW-1185">Reference proteome</keyword>
<feature type="compositionally biased region" description="Acidic residues" evidence="1">
    <location>
        <begin position="160"/>
        <end position="178"/>
    </location>
</feature>
<reference evidence="2" key="1">
    <citation type="submission" date="2023-03" db="EMBL/GenBank/DDBJ databases">
        <title>Massive genome expansion in bonnet fungi (Mycena s.s.) driven by repeated elements and novel gene families across ecological guilds.</title>
        <authorList>
            <consortium name="Lawrence Berkeley National Laboratory"/>
            <person name="Harder C.B."/>
            <person name="Miyauchi S."/>
            <person name="Viragh M."/>
            <person name="Kuo A."/>
            <person name="Thoen E."/>
            <person name="Andreopoulos B."/>
            <person name="Lu D."/>
            <person name="Skrede I."/>
            <person name="Drula E."/>
            <person name="Henrissat B."/>
            <person name="Morin E."/>
            <person name="Kohler A."/>
            <person name="Barry K."/>
            <person name="LaButti K."/>
            <person name="Morin E."/>
            <person name="Salamov A."/>
            <person name="Lipzen A."/>
            <person name="Mereny Z."/>
            <person name="Hegedus B."/>
            <person name="Baldrian P."/>
            <person name="Stursova M."/>
            <person name="Weitz H."/>
            <person name="Taylor A."/>
            <person name="Grigoriev I.V."/>
            <person name="Nagy L.G."/>
            <person name="Martin F."/>
            <person name="Kauserud H."/>
        </authorList>
    </citation>
    <scope>NUCLEOTIDE SEQUENCE</scope>
    <source>
        <strain evidence="2">CBHHK200</strain>
    </source>
</reference>
<feature type="region of interest" description="Disordered" evidence="1">
    <location>
        <begin position="157"/>
        <end position="178"/>
    </location>
</feature>
<organism evidence="2 3">
    <name type="scientific">Mycena alexandri</name>
    <dbReference type="NCBI Taxonomy" id="1745969"/>
    <lineage>
        <taxon>Eukaryota</taxon>
        <taxon>Fungi</taxon>
        <taxon>Dikarya</taxon>
        <taxon>Basidiomycota</taxon>
        <taxon>Agaricomycotina</taxon>
        <taxon>Agaricomycetes</taxon>
        <taxon>Agaricomycetidae</taxon>
        <taxon>Agaricales</taxon>
        <taxon>Marasmiineae</taxon>
        <taxon>Mycenaceae</taxon>
        <taxon>Mycena</taxon>
    </lineage>
</organism>
<protein>
    <submittedName>
        <fullName evidence="2">Uncharacterized protein</fullName>
    </submittedName>
</protein>
<gene>
    <name evidence="2" type="ORF">C8F04DRAFT_1304506</name>
</gene>
<accession>A0AAD6S9L6</accession>
<dbReference type="AlphaFoldDB" id="A0AAD6S9L6"/>
<dbReference type="EMBL" id="JARJCM010000183">
    <property type="protein sequence ID" value="KAJ7023776.1"/>
    <property type="molecule type" value="Genomic_DNA"/>
</dbReference>
<comment type="caution">
    <text evidence="2">The sequence shown here is derived from an EMBL/GenBank/DDBJ whole genome shotgun (WGS) entry which is preliminary data.</text>
</comment>